<name>A0ABP0TN00_9BRYO</name>
<reference evidence="1" key="1">
    <citation type="submission" date="2024-02" db="EMBL/GenBank/DDBJ databases">
        <authorList>
            <consortium name="ELIXIR-Norway"/>
            <consortium name="Elixir Norway"/>
        </authorList>
    </citation>
    <scope>NUCLEOTIDE SEQUENCE</scope>
</reference>
<dbReference type="PROSITE" id="PS51257">
    <property type="entry name" value="PROKAR_LIPOPROTEIN"/>
    <property type="match status" value="1"/>
</dbReference>
<sequence length="160" mass="17618">MVSSRGEWSEILRIKGAASILPPLASSSCETRNLSILEMADPWPFLPLSKVKTFLDIFRKLSRVQASVEGYVLNPSLYQNFALFDKRGRRSVHQDGGSRTSSLGCSHWDSRIPEGFSLPKVESSCRVGSSLLVQVVLLDEEDLGRILEGGQPGSNELLLV</sequence>
<proteinExistence type="predicted"/>
<accession>A0ABP0TN00</accession>
<keyword evidence="2" id="KW-1185">Reference proteome</keyword>
<protein>
    <submittedName>
        <fullName evidence="1">Uncharacterized protein</fullName>
    </submittedName>
</protein>
<gene>
    <name evidence="1" type="ORF">CSSPTR1EN2_LOCUS5551</name>
</gene>
<evidence type="ECO:0000313" key="2">
    <source>
        <dbReference type="Proteomes" id="UP001497512"/>
    </source>
</evidence>
<organism evidence="1 2">
    <name type="scientific">Sphagnum troendelagicum</name>
    <dbReference type="NCBI Taxonomy" id="128251"/>
    <lineage>
        <taxon>Eukaryota</taxon>
        <taxon>Viridiplantae</taxon>
        <taxon>Streptophyta</taxon>
        <taxon>Embryophyta</taxon>
        <taxon>Bryophyta</taxon>
        <taxon>Sphagnophytina</taxon>
        <taxon>Sphagnopsida</taxon>
        <taxon>Sphagnales</taxon>
        <taxon>Sphagnaceae</taxon>
        <taxon>Sphagnum</taxon>
    </lineage>
</organism>
<evidence type="ECO:0000313" key="1">
    <source>
        <dbReference type="EMBL" id="CAK9200726.1"/>
    </source>
</evidence>
<dbReference type="EMBL" id="OZ019905">
    <property type="protein sequence ID" value="CAK9200726.1"/>
    <property type="molecule type" value="Genomic_DNA"/>
</dbReference>
<dbReference type="Proteomes" id="UP001497512">
    <property type="component" value="Chromosome 13"/>
</dbReference>